<gene>
    <name evidence="1" type="ORF">L3Q82_013073</name>
</gene>
<keyword evidence="2" id="KW-1185">Reference proteome</keyword>
<dbReference type="Proteomes" id="UP000831701">
    <property type="component" value="Chromosome 16"/>
</dbReference>
<dbReference type="EMBL" id="CM041546">
    <property type="protein sequence ID" value="KAI3360850.1"/>
    <property type="molecule type" value="Genomic_DNA"/>
</dbReference>
<sequence length="201" mass="23580">MNLQAEMMKILIDRNLDQKNIIKYNGGFGMYNCLEFEILDISLGTYLRRRQAPMRLQDSRTVIQQLAVAFDALKTTGVIRGDVKTTNIMLVDHEKQTFKVKLIDFGLAIFKHQAELLQYIIDLVGPPRTQYLLSGWKWKVYYNQTHGNQWTLKWDKRYRITPSGILNHPFITMRYQINTCEEKVMSGETSTRKEMDPKINL</sequence>
<reference evidence="1" key="1">
    <citation type="submission" date="2022-04" db="EMBL/GenBank/DDBJ databases">
        <title>Jade perch genome.</title>
        <authorList>
            <person name="Chao B."/>
        </authorList>
    </citation>
    <scope>NUCLEOTIDE SEQUENCE</scope>
    <source>
        <strain evidence="1">CB-2022</strain>
    </source>
</reference>
<proteinExistence type="predicted"/>
<accession>A0ACB8VZK2</accession>
<evidence type="ECO:0000313" key="1">
    <source>
        <dbReference type="EMBL" id="KAI3360850.1"/>
    </source>
</evidence>
<name>A0ACB8VZK2_9TELE</name>
<evidence type="ECO:0000313" key="2">
    <source>
        <dbReference type="Proteomes" id="UP000831701"/>
    </source>
</evidence>
<protein>
    <submittedName>
        <fullName evidence="1">Uncharacterized protein</fullName>
    </submittedName>
</protein>
<comment type="caution">
    <text evidence="1">The sequence shown here is derived from an EMBL/GenBank/DDBJ whole genome shotgun (WGS) entry which is preliminary data.</text>
</comment>
<organism evidence="1 2">
    <name type="scientific">Scortum barcoo</name>
    <name type="common">barcoo grunter</name>
    <dbReference type="NCBI Taxonomy" id="214431"/>
    <lineage>
        <taxon>Eukaryota</taxon>
        <taxon>Metazoa</taxon>
        <taxon>Chordata</taxon>
        <taxon>Craniata</taxon>
        <taxon>Vertebrata</taxon>
        <taxon>Euteleostomi</taxon>
        <taxon>Actinopterygii</taxon>
        <taxon>Neopterygii</taxon>
        <taxon>Teleostei</taxon>
        <taxon>Neoteleostei</taxon>
        <taxon>Acanthomorphata</taxon>
        <taxon>Eupercaria</taxon>
        <taxon>Centrarchiformes</taxon>
        <taxon>Terapontoidei</taxon>
        <taxon>Terapontidae</taxon>
        <taxon>Scortum</taxon>
    </lineage>
</organism>